<evidence type="ECO:0000313" key="1">
    <source>
        <dbReference type="EMBL" id="ENV81863.1"/>
    </source>
</evidence>
<organism evidence="1 2">
    <name type="scientific">Acinetobacter bouvetii DSM 14964 = CIP 107468</name>
    <dbReference type="NCBI Taxonomy" id="1120925"/>
    <lineage>
        <taxon>Bacteria</taxon>
        <taxon>Pseudomonadati</taxon>
        <taxon>Pseudomonadota</taxon>
        <taxon>Gammaproteobacteria</taxon>
        <taxon>Moraxellales</taxon>
        <taxon>Moraxellaceae</taxon>
        <taxon>Acinetobacter</taxon>
    </lineage>
</organism>
<evidence type="ECO:0000313" key="2">
    <source>
        <dbReference type="Proteomes" id="UP000018460"/>
    </source>
</evidence>
<reference evidence="1 2" key="1">
    <citation type="submission" date="2013-02" db="EMBL/GenBank/DDBJ databases">
        <title>The Genome Sequence of Acinetobacter bouvetii CIP 107468.</title>
        <authorList>
            <consortium name="The Broad Institute Genome Sequencing Platform"/>
            <consortium name="The Broad Institute Genome Sequencing Center for Infectious Disease"/>
            <person name="Cerqueira G."/>
            <person name="Feldgarden M."/>
            <person name="Courvalin P."/>
            <person name="Perichon B."/>
            <person name="Grillot-Courvalin C."/>
            <person name="Clermont D."/>
            <person name="Rocha E."/>
            <person name="Yoon E.-J."/>
            <person name="Nemec A."/>
            <person name="Walker B."/>
            <person name="Young S.K."/>
            <person name="Zeng Q."/>
            <person name="Gargeya S."/>
            <person name="Fitzgerald M."/>
            <person name="Haas B."/>
            <person name="Abouelleil A."/>
            <person name="Alvarado L."/>
            <person name="Arachchi H.M."/>
            <person name="Berlin A.M."/>
            <person name="Chapman S.B."/>
            <person name="Dewar J."/>
            <person name="Goldberg J."/>
            <person name="Griggs A."/>
            <person name="Gujja S."/>
            <person name="Hansen M."/>
            <person name="Howarth C."/>
            <person name="Imamovic A."/>
            <person name="Larimer J."/>
            <person name="McCowan C."/>
            <person name="Murphy C."/>
            <person name="Neiman D."/>
            <person name="Pearson M."/>
            <person name="Priest M."/>
            <person name="Roberts A."/>
            <person name="Saif S."/>
            <person name="Shea T."/>
            <person name="Sisk P."/>
            <person name="Sykes S."/>
            <person name="Wortman J."/>
            <person name="Nusbaum C."/>
            <person name="Birren B."/>
        </authorList>
    </citation>
    <scope>NUCLEOTIDE SEQUENCE [LARGE SCALE GENOMIC DNA]</scope>
    <source>
        <strain evidence="1 2">CIP 107468</strain>
    </source>
</reference>
<sequence>MPLIRTHFKYTACTGLIMYQKIVELFIHSLIEK</sequence>
<dbReference type="AlphaFoldDB" id="N9DN01"/>
<dbReference type="EMBL" id="APQD01000020">
    <property type="protein sequence ID" value="ENV81863.1"/>
    <property type="molecule type" value="Genomic_DNA"/>
</dbReference>
<dbReference type="Proteomes" id="UP000018460">
    <property type="component" value="Unassembled WGS sequence"/>
</dbReference>
<proteinExistence type="predicted"/>
<keyword evidence="2" id="KW-1185">Reference proteome</keyword>
<name>N9DN01_9GAMM</name>
<comment type="caution">
    <text evidence="1">The sequence shown here is derived from an EMBL/GenBank/DDBJ whole genome shotgun (WGS) entry which is preliminary data.</text>
</comment>
<accession>N9DN01</accession>
<protein>
    <submittedName>
        <fullName evidence="1">Uncharacterized protein</fullName>
    </submittedName>
</protein>
<gene>
    <name evidence="1" type="ORF">F941_02681</name>
</gene>